<name>G0R1J9_ICHMU</name>
<dbReference type="Proteomes" id="UP000008983">
    <property type="component" value="Unassembled WGS sequence"/>
</dbReference>
<protein>
    <submittedName>
        <fullName evidence="1">Uncharacterized protein</fullName>
    </submittedName>
</protein>
<organism evidence="1 2">
    <name type="scientific">Ichthyophthirius multifiliis</name>
    <name type="common">White spot disease agent</name>
    <name type="synonym">Ich</name>
    <dbReference type="NCBI Taxonomy" id="5932"/>
    <lineage>
        <taxon>Eukaryota</taxon>
        <taxon>Sar</taxon>
        <taxon>Alveolata</taxon>
        <taxon>Ciliophora</taxon>
        <taxon>Intramacronucleata</taxon>
        <taxon>Oligohymenophorea</taxon>
        <taxon>Hymenostomatida</taxon>
        <taxon>Ophryoglenina</taxon>
        <taxon>Ichthyophthirius</taxon>
    </lineage>
</organism>
<evidence type="ECO:0000313" key="2">
    <source>
        <dbReference type="Proteomes" id="UP000008983"/>
    </source>
</evidence>
<reference evidence="1 2" key="1">
    <citation type="submission" date="2011-07" db="EMBL/GenBank/DDBJ databases">
        <authorList>
            <person name="Coyne R."/>
            <person name="Brami D."/>
            <person name="Johnson J."/>
            <person name="Hostetler J."/>
            <person name="Hannick L."/>
            <person name="Clark T."/>
            <person name="Cassidy-Hanley D."/>
            <person name="Inman J."/>
        </authorList>
    </citation>
    <scope>NUCLEOTIDE SEQUENCE [LARGE SCALE GENOMIC DNA]</scope>
    <source>
        <strain evidence="1 2">G5</strain>
    </source>
</reference>
<accession>G0R1J9</accession>
<gene>
    <name evidence="1" type="ORF">IMG5_171020</name>
</gene>
<feature type="non-terminal residue" evidence="1">
    <location>
        <position position="1"/>
    </location>
</feature>
<sequence>NQLSESQALSKKHSTKKIQEQKSQILKMVHNFQEMLQKTILTDQVYYDIQMINLTVDLYMKVNLQLWVKQIQIKIKYIMDNQNPVNLMEKELFLIIVMTNGFLEISNRANAIKYINKIRVNILKIQQIKFMKIFIKIRIALKIQILKVKFLTYLLDLIME</sequence>
<dbReference type="RefSeq" id="XP_004029884.1">
    <property type="nucleotide sequence ID" value="XM_004029836.1"/>
</dbReference>
<dbReference type="EMBL" id="GL984221">
    <property type="protein sequence ID" value="EGR28648.1"/>
    <property type="molecule type" value="Genomic_DNA"/>
</dbReference>
<evidence type="ECO:0000313" key="1">
    <source>
        <dbReference type="EMBL" id="EGR28648.1"/>
    </source>
</evidence>
<dbReference type="InParanoid" id="G0R1J9"/>
<keyword evidence="2" id="KW-1185">Reference proteome</keyword>
<dbReference type="AlphaFoldDB" id="G0R1J9"/>
<proteinExistence type="predicted"/>
<dbReference type="GeneID" id="14904737"/>